<dbReference type="AlphaFoldDB" id="A0A4C1TTR7"/>
<dbReference type="InterPro" id="IPR043502">
    <property type="entry name" value="DNA/RNA_pol_sf"/>
</dbReference>
<dbReference type="InterPro" id="IPR036691">
    <property type="entry name" value="Endo/exonu/phosph_ase_sf"/>
</dbReference>
<dbReference type="GO" id="GO:0071897">
    <property type="term" value="P:DNA biosynthetic process"/>
    <property type="evidence" value="ECO:0007669"/>
    <property type="project" value="UniProtKB-ARBA"/>
</dbReference>
<reference evidence="2 3" key="1">
    <citation type="journal article" date="2019" name="Commun. Biol.">
        <title>The bagworm genome reveals a unique fibroin gene that provides high tensile strength.</title>
        <authorList>
            <person name="Kono N."/>
            <person name="Nakamura H."/>
            <person name="Ohtoshi R."/>
            <person name="Tomita M."/>
            <person name="Numata K."/>
            <person name="Arakawa K."/>
        </authorList>
    </citation>
    <scope>NUCLEOTIDE SEQUENCE [LARGE SCALE GENOMIC DNA]</scope>
</reference>
<dbReference type="SUPFAM" id="SSF56219">
    <property type="entry name" value="DNase I-like"/>
    <property type="match status" value="1"/>
</dbReference>
<comment type="caution">
    <text evidence="2">The sequence shown here is derived from an EMBL/GenBank/DDBJ whole genome shotgun (WGS) entry which is preliminary data.</text>
</comment>
<organism evidence="2 3">
    <name type="scientific">Eumeta variegata</name>
    <name type="common">Bagworm moth</name>
    <name type="synonym">Eumeta japonica</name>
    <dbReference type="NCBI Taxonomy" id="151549"/>
    <lineage>
        <taxon>Eukaryota</taxon>
        <taxon>Metazoa</taxon>
        <taxon>Ecdysozoa</taxon>
        <taxon>Arthropoda</taxon>
        <taxon>Hexapoda</taxon>
        <taxon>Insecta</taxon>
        <taxon>Pterygota</taxon>
        <taxon>Neoptera</taxon>
        <taxon>Endopterygota</taxon>
        <taxon>Lepidoptera</taxon>
        <taxon>Glossata</taxon>
        <taxon>Ditrysia</taxon>
        <taxon>Tineoidea</taxon>
        <taxon>Psychidae</taxon>
        <taxon>Oiketicinae</taxon>
        <taxon>Eumeta</taxon>
    </lineage>
</organism>
<dbReference type="PANTHER" id="PTHR47027:SF20">
    <property type="entry name" value="REVERSE TRANSCRIPTASE-LIKE PROTEIN WITH RNA-DIRECTED DNA POLYMERASE DOMAIN"/>
    <property type="match status" value="1"/>
</dbReference>
<gene>
    <name evidence="2" type="ORF">EVAR_8761_1</name>
</gene>
<evidence type="ECO:0000259" key="1">
    <source>
        <dbReference type="Pfam" id="PF00078"/>
    </source>
</evidence>
<dbReference type="Pfam" id="PF00078">
    <property type="entry name" value="RVT_1"/>
    <property type="match status" value="1"/>
</dbReference>
<dbReference type="Proteomes" id="UP000299102">
    <property type="component" value="Unassembled WGS sequence"/>
</dbReference>
<dbReference type="PANTHER" id="PTHR47027">
    <property type="entry name" value="REVERSE TRANSCRIPTASE DOMAIN-CONTAINING PROTEIN"/>
    <property type="match status" value="1"/>
</dbReference>
<evidence type="ECO:0000313" key="2">
    <source>
        <dbReference type="EMBL" id="GBP17400.1"/>
    </source>
</evidence>
<protein>
    <submittedName>
        <fullName evidence="2">Uncharacterized transposon-derived protein F52C9.6</fullName>
    </submittedName>
</protein>
<dbReference type="Gene3D" id="3.60.10.10">
    <property type="entry name" value="Endonuclease/exonuclease/phosphatase"/>
    <property type="match status" value="1"/>
</dbReference>
<dbReference type="EMBL" id="BGZK01000087">
    <property type="protein sequence ID" value="GBP17400.1"/>
    <property type="molecule type" value="Genomic_DNA"/>
</dbReference>
<keyword evidence="3" id="KW-1185">Reference proteome</keyword>
<dbReference type="SUPFAM" id="SSF56672">
    <property type="entry name" value="DNA/RNA polymerases"/>
    <property type="match status" value="1"/>
</dbReference>
<feature type="domain" description="Reverse transcriptase" evidence="1">
    <location>
        <begin position="455"/>
        <end position="567"/>
    </location>
</feature>
<dbReference type="OrthoDB" id="410104at2759"/>
<evidence type="ECO:0000313" key="3">
    <source>
        <dbReference type="Proteomes" id="UP000299102"/>
    </source>
</evidence>
<accession>A0A4C1TTR7</accession>
<proteinExistence type="predicted"/>
<sequence length="760" mass="88520">MPKIYEISPWKSRERLVTSARKIYEQLRYREQNQNQDLDETKSRTRKRVGVTIDTAPSVDLKYVIMHYMATMRMIIFTVFTTGLSERVALLRINVNTLELSIIQVNAPTEASSDEELEFFYSTVDKAIQLSDNNIIIMGDFNAKIGQTNPNEPATGYGYRNCRGKRLIEFTHENNFAFMNTFFKKIINKDGLGDLLMLNSYSISLLENWRDEDTVNNHYDDFTNAIDASLKKAYDVSSSTNPVKNQALSARTKALIYRRQELQKTKPKSRAMKNELKALYKFISKLINLDYKAYRVRIIEKHLNTTSSVKKAYKELRKHKSWIEELKNKTKNTQNRTEIMKLATNFYKKLYSVPNQYTYGLLDINRIEAKAITDESEVIKGIKSLKTEKSPGPDGITNEVIKTGCEHLAKPLTLLFNQTLNSSHTPRLWSESDITLLYKKGDPNNIGVPLDYIKVIKNIYDNSTSRVKLETTGLPIQISKGVRQRDLLSPTIFIAVPETIIGKVNWEKVGININGRYLSHLRFADDIILLSESTNQLQEMINTLHDESRKLGLEINLTKTNIMTNHTERPIYLENSFLTYVNAYIYLGKQISLNQENNELEVERRVNITWKKFWSLKEILKSDMTIRIKTKVMNTCLLPSLTYTWQTWKFTRIVKNILYPAKGVCMERSILKIKKTQKIRQADIRQKIKVIDALIHLQKLKWRWAGHVARLSDNRWTRKTMQWTGPLVQRRRERPNARWVDDIIKVAGTQWLRAAENREY</sequence>
<name>A0A4C1TTR7_EUMVA</name>
<dbReference type="InterPro" id="IPR000477">
    <property type="entry name" value="RT_dom"/>
</dbReference>